<dbReference type="InterPro" id="IPR025205">
    <property type="entry name" value="PilX/PilW_C"/>
</dbReference>
<evidence type="ECO:0000313" key="3">
    <source>
        <dbReference type="EMBL" id="MBM0107145.1"/>
    </source>
</evidence>
<keyword evidence="4" id="KW-1185">Reference proteome</keyword>
<dbReference type="Proteomes" id="UP000661077">
    <property type="component" value="Unassembled WGS sequence"/>
</dbReference>
<sequence length="186" mass="19499">MKARRGQRGVALVVSLILLVMATLIGLAGVRGTTLQERMSANMYDRSLAFQRAESALRAAEEAITSSGLITDLGGVDCSTGAAVPCPVLPQNTFSGTNANWIAVDAEHDVNDERTPGTPEYFIQFIGTGSADGDLGLNANAGYGSYGNLDSEGNVAFYRVTARSSAPADAVDRSIVVLQTTVKRAI</sequence>
<evidence type="ECO:0000313" key="4">
    <source>
        <dbReference type="Proteomes" id="UP000661077"/>
    </source>
</evidence>
<dbReference type="EMBL" id="JAEVLS010000005">
    <property type="protein sequence ID" value="MBM0107145.1"/>
    <property type="molecule type" value="Genomic_DNA"/>
</dbReference>
<accession>A0ABS1X1P0</accession>
<feature type="domain" description="Type 4 fimbrial biogenesis protein PilX N-terminal" evidence="2">
    <location>
        <begin position="8"/>
        <end position="58"/>
    </location>
</feature>
<dbReference type="Pfam" id="PF14341">
    <property type="entry name" value="PilX_N"/>
    <property type="match status" value="1"/>
</dbReference>
<reference evidence="3 4" key="1">
    <citation type="journal article" date="2021" name="Int. J. Syst. Evol. Microbiol.">
        <title>Steroidobacter gossypii sp. nov., isolated from soil of cotton cropping field.</title>
        <authorList>
            <person name="Huang R."/>
            <person name="Yang S."/>
            <person name="Zhen C."/>
            <person name="Liu W."/>
        </authorList>
    </citation>
    <scope>NUCLEOTIDE SEQUENCE [LARGE SCALE GENOMIC DNA]</scope>
    <source>
        <strain evidence="3 4">S1-65</strain>
    </source>
</reference>
<gene>
    <name evidence="3" type="ORF">JM946_20615</name>
</gene>
<evidence type="ECO:0000259" key="1">
    <source>
        <dbReference type="Pfam" id="PF13681"/>
    </source>
</evidence>
<proteinExistence type="predicted"/>
<protein>
    <recommendedName>
        <fullName evidence="5">Type 4 fimbrial biogenesis protein PilX N-terminal domain-containing protein</fullName>
    </recommendedName>
</protein>
<evidence type="ECO:0000259" key="2">
    <source>
        <dbReference type="Pfam" id="PF14341"/>
    </source>
</evidence>
<feature type="domain" description="PilX/PilW C-terminal" evidence="1">
    <location>
        <begin position="93"/>
        <end position="183"/>
    </location>
</feature>
<dbReference type="RefSeq" id="WP_203169265.1">
    <property type="nucleotide sequence ID" value="NZ_JAEVLS010000005.1"/>
</dbReference>
<evidence type="ECO:0008006" key="5">
    <source>
        <dbReference type="Google" id="ProtNLM"/>
    </source>
</evidence>
<dbReference type="Pfam" id="PF13681">
    <property type="entry name" value="PilX"/>
    <property type="match status" value="1"/>
</dbReference>
<comment type="caution">
    <text evidence="3">The sequence shown here is derived from an EMBL/GenBank/DDBJ whole genome shotgun (WGS) entry which is preliminary data.</text>
</comment>
<organism evidence="3 4">
    <name type="scientific">Steroidobacter gossypii</name>
    <dbReference type="NCBI Taxonomy" id="2805490"/>
    <lineage>
        <taxon>Bacteria</taxon>
        <taxon>Pseudomonadati</taxon>
        <taxon>Pseudomonadota</taxon>
        <taxon>Gammaproteobacteria</taxon>
        <taxon>Steroidobacterales</taxon>
        <taxon>Steroidobacteraceae</taxon>
        <taxon>Steroidobacter</taxon>
    </lineage>
</organism>
<dbReference type="InterPro" id="IPR025746">
    <property type="entry name" value="PilX_N_dom"/>
</dbReference>
<name>A0ABS1X1P0_9GAMM</name>